<sequence>MPIFRKRLPTVVNRVWTCHIETCRREHTDDVETCTCGHPRCQECVYDSEARLYSRVRDDYHSAFGTN</sequence>
<reference evidence="1 2" key="1">
    <citation type="journal article" date="2016" name="Nat. Commun.">
        <title>Ectomycorrhizal ecology is imprinted in the genome of the dominant symbiotic fungus Cenococcum geophilum.</title>
        <authorList>
            <consortium name="DOE Joint Genome Institute"/>
            <person name="Peter M."/>
            <person name="Kohler A."/>
            <person name="Ohm R.A."/>
            <person name="Kuo A."/>
            <person name="Krutzmann J."/>
            <person name="Morin E."/>
            <person name="Arend M."/>
            <person name="Barry K.W."/>
            <person name="Binder M."/>
            <person name="Choi C."/>
            <person name="Clum A."/>
            <person name="Copeland A."/>
            <person name="Grisel N."/>
            <person name="Haridas S."/>
            <person name="Kipfer T."/>
            <person name="LaButti K."/>
            <person name="Lindquist E."/>
            <person name="Lipzen A."/>
            <person name="Maire R."/>
            <person name="Meier B."/>
            <person name="Mihaltcheva S."/>
            <person name="Molinier V."/>
            <person name="Murat C."/>
            <person name="Poggeler S."/>
            <person name="Quandt C.A."/>
            <person name="Sperisen C."/>
            <person name="Tritt A."/>
            <person name="Tisserant E."/>
            <person name="Crous P.W."/>
            <person name="Henrissat B."/>
            <person name="Nehls U."/>
            <person name="Egli S."/>
            <person name="Spatafora J.W."/>
            <person name="Grigoriev I.V."/>
            <person name="Martin F.M."/>
        </authorList>
    </citation>
    <scope>NUCLEOTIDE SEQUENCE [LARGE SCALE GENOMIC DNA]</scope>
    <source>
        <strain evidence="1 2">CBS 207.34</strain>
    </source>
</reference>
<dbReference type="AlphaFoldDB" id="A0A8E2JMS8"/>
<protein>
    <submittedName>
        <fullName evidence="1">Uncharacterized protein</fullName>
    </submittedName>
</protein>
<proteinExistence type="predicted"/>
<keyword evidence="2" id="KW-1185">Reference proteome</keyword>
<accession>A0A8E2JMS8</accession>
<dbReference type="EMBL" id="KV750797">
    <property type="protein sequence ID" value="OCL03155.1"/>
    <property type="molecule type" value="Genomic_DNA"/>
</dbReference>
<name>A0A8E2JMS8_9PEZI</name>
<evidence type="ECO:0000313" key="2">
    <source>
        <dbReference type="Proteomes" id="UP000250140"/>
    </source>
</evidence>
<dbReference type="Proteomes" id="UP000250140">
    <property type="component" value="Unassembled WGS sequence"/>
</dbReference>
<gene>
    <name evidence="1" type="ORF">AOQ84DRAFT_381923</name>
</gene>
<evidence type="ECO:0000313" key="1">
    <source>
        <dbReference type="EMBL" id="OCL03155.1"/>
    </source>
</evidence>
<organism evidence="1 2">
    <name type="scientific">Glonium stellatum</name>
    <dbReference type="NCBI Taxonomy" id="574774"/>
    <lineage>
        <taxon>Eukaryota</taxon>
        <taxon>Fungi</taxon>
        <taxon>Dikarya</taxon>
        <taxon>Ascomycota</taxon>
        <taxon>Pezizomycotina</taxon>
        <taxon>Dothideomycetes</taxon>
        <taxon>Pleosporomycetidae</taxon>
        <taxon>Gloniales</taxon>
        <taxon>Gloniaceae</taxon>
        <taxon>Glonium</taxon>
    </lineage>
</organism>